<dbReference type="KEGG" id="stha:NCTC11429_02844"/>
<evidence type="ECO:0000313" key="4">
    <source>
        <dbReference type="Proteomes" id="UP000308196"/>
    </source>
</evidence>
<dbReference type="Proteomes" id="UP000308196">
    <property type="component" value="Chromosome"/>
</dbReference>
<evidence type="ECO:0000313" key="5">
    <source>
        <dbReference type="Proteomes" id="UP001566204"/>
    </source>
</evidence>
<dbReference type="EMBL" id="JBEOQB010000006">
    <property type="protein sequence ID" value="MEZ0453787.1"/>
    <property type="molecule type" value="Genomic_DNA"/>
</dbReference>
<dbReference type="InterPro" id="IPR011051">
    <property type="entry name" value="RmlC_Cupin_sf"/>
</dbReference>
<dbReference type="PANTHER" id="PTHR36440:SF1">
    <property type="entry name" value="PUTATIVE (AFU_ORTHOLOGUE AFUA_8G07350)-RELATED"/>
    <property type="match status" value="1"/>
</dbReference>
<dbReference type="Gene3D" id="2.60.120.10">
    <property type="entry name" value="Jelly Rolls"/>
    <property type="match status" value="1"/>
</dbReference>
<sequence length="189" mass="20806">MVKKLHNPIVGDILEIITEGKDTNQAYHLIQAFIPKGCPGPSPHYHLSFSEEFTVLDGRLHMLNGNQKLVLTKGQTFLAEKGKIHTFWTTDTDAKFLCKVVPACKGQYLAALIASNLVKAGLTNKKGIPTNIWHLAVLLDIGESRHTGFFAIIGGLLGRMAKTAKGKRVKAELMEKYAVWETQPEIATA</sequence>
<keyword evidence="5" id="KW-1185">Reference proteome</keyword>
<evidence type="ECO:0000259" key="1">
    <source>
        <dbReference type="Pfam" id="PF07883"/>
    </source>
</evidence>
<dbReference type="PANTHER" id="PTHR36440">
    <property type="entry name" value="PUTATIVE (AFU_ORTHOLOGUE AFUA_8G07350)-RELATED"/>
    <property type="match status" value="1"/>
</dbReference>
<dbReference type="InterPro" id="IPR014710">
    <property type="entry name" value="RmlC-like_jellyroll"/>
</dbReference>
<dbReference type="AlphaFoldDB" id="A0A4V6Z2U0"/>
<proteinExistence type="predicted"/>
<dbReference type="GeneID" id="78463541"/>
<reference evidence="2 5" key="2">
    <citation type="submission" date="2024-06" db="EMBL/GenBank/DDBJ databases">
        <title>Soil Sphingobacterium thalpophilum.</title>
        <authorList>
            <person name="Yang J."/>
            <person name="Li J."/>
        </authorList>
    </citation>
    <scope>NUCLEOTIDE SEQUENCE [LARGE SCALE GENOMIC DNA]</scope>
    <source>
        <strain evidence="2 5">22g91tb</strain>
    </source>
</reference>
<dbReference type="InterPro" id="IPR013096">
    <property type="entry name" value="Cupin_2"/>
</dbReference>
<accession>A0A4V6Z2U0</accession>
<dbReference type="Proteomes" id="UP001566204">
    <property type="component" value="Unassembled WGS sequence"/>
</dbReference>
<name>A0A4V6Z2U0_9SPHI</name>
<dbReference type="Pfam" id="PF07883">
    <property type="entry name" value="Cupin_2"/>
    <property type="match status" value="1"/>
</dbReference>
<dbReference type="EMBL" id="LR590484">
    <property type="protein sequence ID" value="VTR43328.1"/>
    <property type="molecule type" value="Genomic_DNA"/>
</dbReference>
<organism evidence="3 4">
    <name type="scientific">Sphingobacterium thalpophilum</name>
    <dbReference type="NCBI Taxonomy" id="259"/>
    <lineage>
        <taxon>Bacteria</taxon>
        <taxon>Pseudomonadati</taxon>
        <taxon>Bacteroidota</taxon>
        <taxon>Sphingobacteriia</taxon>
        <taxon>Sphingobacteriales</taxon>
        <taxon>Sphingobacteriaceae</taxon>
        <taxon>Sphingobacterium</taxon>
    </lineage>
</organism>
<reference evidence="3 4" key="1">
    <citation type="submission" date="2019-05" db="EMBL/GenBank/DDBJ databases">
        <authorList>
            <consortium name="Pathogen Informatics"/>
        </authorList>
    </citation>
    <scope>NUCLEOTIDE SEQUENCE [LARGE SCALE GENOMIC DNA]</scope>
    <source>
        <strain evidence="3 4">NCTC11429</strain>
    </source>
</reference>
<gene>
    <name evidence="2" type="ORF">ABTW24_19505</name>
    <name evidence="3" type="ORF">NCTC11429_02844</name>
</gene>
<dbReference type="STRING" id="1123265.GCA_000686625_01984"/>
<evidence type="ECO:0000313" key="2">
    <source>
        <dbReference type="EMBL" id="MEZ0453787.1"/>
    </source>
</evidence>
<dbReference type="InterPro" id="IPR053146">
    <property type="entry name" value="QDO-like"/>
</dbReference>
<dbReference type="RefSeq" id="WP_051607341.1">
    <property type="nucleotide sequence ID" value="NZ_JBEOQA010000002.1"/>
</dbReference>
<dbReference type="SUPFAM" id="SSF51182">
    <property type="entry name" value="RmlC-like cupins"/>
    <property type="match status" value="1"/>
</dbReference>
<evidence type="ECO:0000313" key="3">
    <source>
        <dbReference type="EMBL" id="VTR43328.1"/>
    </source>
</evidence>
<protein>
    <submittedName>
        <fullName evidence="2 3">Cupin domain</fullName>
    </submittedName>
</protein>
<feature type="domain" description="Cupin type-2" evidence="1">
    <location>
        <begin position="34"/>
        <end position="98"/>
    </location>
</feature>